<evidence type="ECO:0000256" key="4">
    <source>
        <dbReference type="ARBA" id="ARBA00022989"/>
    </source>
</evidence>
<proteinExistence type="inferred from homology"/>
<dbReference type="EMBL" id="CAKOFQ010006653">
    <property type="protein sequence ID" value="CAH1954105.1"/>
    <property type="molecule type" value="Genomic_DNA"/>
</dbReference>
<comment type="subcellular location">
    <subcellularLocation>
        <location evidence="1">Membrane</location>
        <topology evidence="1">Multi-pass membrane protein</topology>
    </subcellularLocation>
</comment>
<comment type="caution">
    <text evidence="8">The sequence shown here is derived from an EMBL/GenBank/DDBJ whole genome shotgun (WGS) entry which is preliminary data.</text>
</comment>
<dbReference type="OrthoDB" id="430207at2759"/>
<keyword evidence="3 7" id="KW-0812">Transmembrane</keyword>
<evidence type="ECO:0000256" key="7">
    <source>
        <dbReference type="RuleBase" id="RU363053"/>
    </source>
</evidence>
<keyword evidence="9" id="KW-1185">Reference proteome</keyword>
<reference evidence="8" key="1">
    <citation type="submission" date="2022-03" db="EMBL/GenBank/DDBJ databases">
        <authorList>
            <person name="Sayadi A."/>
        </authorList>
    </citation>
    <scope>NUCLEOTIDE SEQUENCE</scope>
</reference>
<comment type="similarity">
    <text evidence="2 7">Belongs to the peroxisomal membrane protein PXMP2/4 family.</text>
</comment>
<dbReference type="PANTHER" id="PTHR11266">
    <property type="entry name" value="PEROXISOMAL MEMBRANE PROTEIN 2, PXMP2 MPV17"/>
    <property type="match status" value="1"/>
</dbReference>
<protein>
    <recommendedName>
        <fullName evidence="6">Mitochondrial inner membrane protein Mpv17</fullName>
    </recommendedName>
</protein>
<evidence type="ECO:0000256" key="3">
    <source>
        <dbReference type="ARBA" id="ARBA00022692"/>
    </source>
</evidence>
<evidence type="ECO:0000256" key="5">
    <source>
        <dbReference type="ARBA" id="ARBA00023136"/>
    </source>
</evidence>
<dbReference type="InterPro" id="IPR007248">
    <property type="entry name" value="Mpv17_PMP22"/>
</dbReference>
<dbReference type="AlphaFoldDB" id="A0A9P0JNT9"/>
<dbReference type="PANTHER" id="PTHR11266:SF17">
    <property type="entry name" value="PROTEIN MPV17"/>
    <property type="match status" value="1"/>
</dbReference>
<evidence type="ECO:0000256" key="1">
    <source>
        <dbReference type="ARBA" id="ARBA00004141"/>
    </source>
</evidence>
<feature type="transmembrane region" description="Helical" evidence="7">
    <location>
        <begin position="88"/>
        <end position="107"/>
    </location>
</feature>
<dbReference type="GO" id="GO:0015267">
    <property type="term" value="F:channel activity"/>
    <property type="evidence" value="ECO:0007669"/>
    <property type="project" value="TreeGrafter"/>
</dbReference>
<dbReference type="Pfam" id="PF04117">
    <property type="entry name" value="Mpv17_PMP22"/>
    <property type="match status" value="1"/>
</dbReference>
<evidence type="ECO:0000256" key="6">
    <source>
        <dbReference type="ARBA" id="ARBA00049743"/>
    </source>
</evidence>
<evidence type="ECO:0000313" key="8">
    <source>
        <dbReference type="EMBL" id="CAH1954105.1"/>
    </source>
</evidence>
<dbReference type="GO" id="GO:0005739">
    <property type="term" value="C:mitochondrion"/>
    <property type="evidence" value="ECO:0007669"/>
    <property type="project" value="TreeGrafter"/>
</dbReference>
<organism evidence="8 9">
    <name type="scientific">Acanthoscelides obtectus</name>
    <name type="common">Bean weevil</name>
    <name type="synonym">Bruchus obtectus</name>
    <dbReference type="NCBI Taxonomy" id="200917"/>
    <lineage>
        <taxon>Eukaryota</taxon>
        <taxon>Metazoa</taxon>
        <taxon>Ecdysozoa</taxon>
        <taxon>Arthropoda</taxon>
        <taxon>Hexapoda</taxon>
        <taxon>Insecta</taxon>
        <taxon>Pterygota</taxon>
        <taxon>Neoptera</taxon>
        <taxon>Endopterygota</taxon>
        <taxon>Coleoptera</taxon>
        <taxon>Polyphaga</taxon>
        <taxon>Cucujiformia</taxon>
        <taxon>Chrysomeloidea</taxon>
        <taxon>Chrysomelidae</taxon>
        <taxon>Bruchinae</taxon>
        <taxon>Bruchini</taxon>
        <taxon>Acanthoscelides</taxon>
    </lineage>
</organism>
<dbReference type="GO" id="GO:0016020">
    <property type="term" value="C:membrane"/>
    <property type="evidence" value="ECO:0007669"/>
    <property type="project" value="UniProtKB-SubCell"/>
</dbReference>
<feature type="transmembrane region" description="Helical" evidence="7">
    <location>
        <begin position="50"/>
        <end position="68"/>
    </location>
</feature>
<gene>
    <name evidence="8" type="ORF">ACAOBT_LOCUS367</name>
</gene>
<accession>A0A9P0JNT9</accession>
<evidence type="ECO:0000256" key="2">
    <source>
        <dbReference type="ARBA" id="ARBA00006824"/>
    </source>
</evidence>
<sequence>MFSNFVKTSRLTVVQALQTGVLMGVGDAIAQTFVEKAPGKKYDPRRTGKFFLLGVGFVGPTLGTWYRVLASRFGDTGTFNVAVKKMALDQLVFAPSFLALFITTVSFTDGRNWRETKQQLIHKYPDIYLTNLTIWPAVQLVNFSFIPLRHQLLLVQSVAILWNCYLSWKTHKEIQ</sequence>
<keyword evidence="4 7" id="KW-1133">Transmembrane helix</keyword>
<name>A0A9P0JNT9_ACAOB</name>
<dbReference type="GO" id="GO:1901858">
    <property type="term" value="P:regulation of mitochondrial DNA metabolic process"/>
    <property type="evidence" value="ECO:0007669"/>
    <property type="project" value="TreeGrafter"/>
</dbReference>
<evidence type="ECO:0000313" key="9">
    <source>
        <dbReference type="Proteomes" id="UP001152888"/>
    </source>
</evidence>
<keyword evidence="5 7" id="KW-0472">Membrane</keyword>
<dbReference type="Proteomes" id="UP001152888">
    <property type="component" value="Unassembled WGS sequence"/>
</dbReference>